<comment type="caution">
    <text evidence="1">The sequence shown here is derived from an EMBL/GenBank/DDBJ whole genome shotgun (WGS) entry which is preliminary data.</text>
</comment>
<protein>
    <submittedName>
        <fullName evidence="1">Uncharacterized protein</fullName>
    </submittedName>
</protein>
<reference evidence="1 2" key="1">
    <citation type="submission" date="2023-09" db="EMBL/GenBank/DDBJ databases">
        <title>Genomes of two closely related lineages of the louse Polyplax serrata with different host specificities.</title>
        <authorList>
            <person name="Martinu J."/>
            <person name="Tarabai H."/>
            <person name="Stefka J."/>
            <person name="Hypsa V."/>
        </authorList>
    </citation>
    <scope>NUCLEOTIDE SEQUENCE [LARGE SCALE GENOMIC DNA]</scope>
    <source>
        <strain evidence="1">98ZLc_SE</strain>
    </source>
</reference>
<dbReference type="EMBL" id="JAWJWF010000045">
    <property type="protein sequence ID" value="KAK6627735.1"/>
    <property type="molecule type" value="Genomic_DNA"/>
</dbReference>
<proteinExistence type="predicted"/>
<sequence length="50" mass="5480">MDAGRVPKAPRMLQGIRNCETAKNRFLVKKDPIGGSHIADVNESTETIVD</sequence>
<keyword evidence="2" id="KW-1185">Reference proteome</keyword>
<dbReference type="Proteomes" id="UP001359485">
    <property type="component" value="Unassembled WGS sequence"/>
</dbReference>
<evidence type="ECO:0000313" key="1">
    <source>
        <dbReference type="EMBL" id="KAK6627735.1"/>
    </source>
</evidence>
<accession>A0ABR1AUW4</accession>
<organism evidence="1 2">
    <name type="scientific">Polyplax serrata</name>
    <name type="common">Common mouse louse</name>
    <dbReference type="NCBI Taxonomy" id="468196"/>
    <lineage>
        <taxon>Eukaryota</taxon>
        <taxon>Metazoa</taxon>
        <taxon>Ecdysozoa</taxon>
        <taxon>Arthropoda</taxon>
        <taxon>Hexapoda</taxon>
        <taxon>Insecta</taxon>
        <taxon>Pterygota</taxon>
        <taxon>Neoptera</taxon>
        <taxon>Paraneoptera</taxon>
        <taxon>Psocodea</taxon>
        <taxon>Troctomorpha</taxon>
        <taxon>Phthiraptera</taxon>
        <taxon>Anoplura</taxon>
        <taxon>Polyplacidae</taxon>
        <taxon>Polyplax</taxon>
    </lineage>
</organism>
<name>A0ABR1AUW4_POLSC</name>
<evidence type="ECO:0000313" key="2">
    <source>
        <dbReference type="Proteomes" id="UP001359485"/>
    </source>
</evidence>
<gene>
    <name evidence="1" type="ORF">RUM44_010214</name>
</gene>